<keyword evidence="2" id="KW-0521">NADP</keyword>
<accession>A0A3D9RPV6</accession>
<dbReference type="GO" id="GO:0016616">
    <property type="term" value="F:oxidoreductase activity, acting on the CH-OH group of donors, NAD or NADP as acceptor"/>
    <property type="evidence" value="ECO:0007669"/>
    <property type="project" value="UniProtKB-ARBA"/>
</dbReference>
<dbReference type="Pfam" id="PF00248">
    <property type="entry name" value="Aldo_ket_red"/>
    <property type="match status" value="1"/>
</dbReference>
<name>A0A3D9RPV6_9BACL</name>
<comment type="similarity">
    <text evidence="1">Belongs to the aldo/keto reductase family.</text>
</comment>
<dbReference type="PIRSF" id="PIRSF000097">
    <property type="entry name" value="AKR"/>
    <property type="match status" value="1"/>
</dbReference>
<dbReference type="InterPro" id="IPR023210">
    <property type="entry name" value="NADP_OxRdtase_dom"/>
</dbReference>
<keyword evidence="9" id="KW-1185">Reference proteome</keyword>
<evidence type="ECO:0000256" key="1">
    <source>
        <dbReference type="ARBA" id="ARBA00007905"/>
    </source>
</evidence>
<dbReference type="SUPFAM" id="SSF51430">
    <property type="entry name" value="NAD(P)-linked oxidoreductase"/>
    <property type="match status" value="1"/>
</dbReference>
<dbReference type="InterPro" id="IPR036812">
    <property type="entry name" value="NAD(P)_OxRdtase_dom_sf"/>
</dbReference>
<evidence type="ECO:0000256" key="2">
    <source>
        <dbReference type="ARBA" id="ARBA00022857"/>
    </source>
</evidence>
<feature type="active site" description="Proton donor" evidence="4">
    <location>
        <position position="56"/>
    </location>
</feature>
<sequence length="284" mass="32078">MVLSISSRVKLNNGVEMPWLGLGVWQGKPEDGPHVEAAVRTAIAAGYRSIDTASAYLNEGGVGRAVRESGVPREEIFVTTKVANPDHGYDKTLQAVDRSISELGLDYVDLFLIHWPVSIKASFQDTWRALEKVYAEGKVRAIGVSNFQIRHLETLLAECEVVPAVNQVEYHPRLTQVELHQYCKSKGIQLEAWSPLMYGRLLDEPVLLEMSERYGRTPAQLVLRWDLQNGVVTIPKSANPKRIYENADLFGFELSADDIERLNVLNRNERSGMDPDKFEQLWSW</sequence>
<feature type="site" description="Lowers pKa of active site Tyr" evidence="6">
    <location>
        <position position="81"/>
    </location>
</feature>
<dbReference type="InterPro" id="IPR020471">
    <property type="entry name" value="AKR"/>
</dbReference>
<feature type="domain" description="NADP-dependent oxidoreductase" evidence="7">
    <location>
        <begin position="20"/>
        <end position="265"/>
    </location>
</feature>
<evidence type="ECO:0000259" key="7">
    <source>
        <dbReference type="Pfam" id="PF00248"/>
    </source>
</evidence>
<evidence type="ECO:0000313" key="8">
    <source>
        <dbReference type="EMBL" id="REE81498.1"/>
    </source>
</evidence>
<dbReference type="PROSITE" id="PS00798">
    <property type="entry name" value="ALDOKETO_REDUCTASE_1"/>
    <property type="match status" value="1"/>
</dbReference>
<evidence type="ECO:0000256" key="4">
    <source>
        <dbReference type="PIRSR" id="PIRSR000097-1"/>
    </source>
</evidence>
<dbReference type="EMBL" id="QTTN01000018">
    <property type="protein sequence ID" value="REE81498.1"/>
    <property type="molecule type" value="Genomic_DNA"/>
</dbReference>
<evidence type="ECO:0000256" key="3">
    <source>
        <dbReference type="ARBA" id="ARBA00023002"/>
    </source>
</evidence>
<dbReference type="Gene3D" id="3.20.20.100">
    <property type="entry name" value="NADP-dependent oxidoreductase domain"/>
    <property type="match status" value="1"/>
</dbReference>
<dbReference type="PANTHER" id="PTHR43827:SF3">
    <property type="entry name" value="NADP-DEPENDENT OXIDOREDUCTASE DOMAIN-CONTAINING PROTEIN"/>
    <property type="match status" value="1"/>
</dbReference>
<reference evidence="8 9" key="1">
    <citation type="submission" date="2018-08" db="EMBL/GenBank/DDBJ databases">
        <title>Genomic Encyclopedia of Type Strains, Phase III (KMG-III): the genomes of soil and plant-associated and newly described type strains.</title>
        <authorList>
            <person name="Whitman W."/>
        </authorList>
    </citation>
    <scope>NUCLEOTIDE SEQUENCE [LARGE SCALE GENOMIC DNA]</scope>
    <source>
        <strain evidence="8 9">CGMCC 1.10966</strain>
    </source>
</reference>
<keyword evidence="3" id="KW-0560">Oxidoreductase</keyword>
<feature type="binding site" evidence="5">
    <location>
        <position position="114"/>
    </location>
    <ligand>
        <name>substrate</name>
    </ligand>
</feature>
<protein>
    <submittedName>
        <fullName evidence="8">Diketogulonate reductase-like aldo/keto reductase</fullName>
    </submittedName>
</protein>
<dbReference type="FunFam" id="3.20.20.100:FF:000015">
    <property type="entry name" value="Oxidoreductase, aldo/keto reductase family"/>
    <property type="match status" value="1"/>
</dbReference>
<dbReference type="PROSITE" id="PS00062">
    <property type="entry name" value="ALDOKETO_REDUCTASE_2"/>
    <property type="match status" value="1"/>
</dbReference>
<dbReference type="InterPro" id="IPR018170">
    <property type="entry name" value="Aldo/ket_reductase_CS"/>
</dbReference>
<evidence type="ECO:0000256" key="5">
    <source>
        <dbReference type="PIRSR" id="PIRSR000097-2"/>
    </source>
</evidence>
<dbReference type="PRINTS" id="PR00069">
    <property type="entry name" value="ALDKETRDTASE"/>
</dbReference>
<dbReference type="AlphaFoldDB" id="A0A3D9RPV6"/>
<organism evidence="8 9">
    <name type="scientific">Paenibacillus taihuensis</name>
    <dbReference type="NCBI Taxonomy" id="1156355"/>
    <lineage>
        <taxon>Bacteria</taxon>
        <taxon>Bacillati</taxon>
        <taxon>Bacillota</taxon>
        <taxon>Bacilli</taxon>
        <taxon>Bacillales</taxon>
        <taxon>Paenibacillaceae</taxon>
        <taxon>Paenibacillus</taxon>
    </lineage>
</organism>
<evidence type="ECO:0000313" key="9">
    <source>
        <dbReference type="Proteomes" id="UP000256304"/>
    </source>
</evidence>
<gene>
    <name evidence="8" type="ORF">A8990_11822</name>
</gene>
<dbReference type="Proteomes" id="UP000256304">
    <property type="component" value="Unassembled WGS sequence"/>
</dbReference>
<comment type="caution">
    <text evidence="8">The sequence shown here is derived from an EMBL/GenBank/DDBJ whole genome shotgun (WGS) entry which is preliminary data.</text>
</comment>
<dbReference type="PROSITE" id="PS00063">
    <property type="entry name" value="ALDOKETO_REDUCTASE_3"/>
    <property type="match status" value="1"/>
</dbReference>
<proteinExistence type="inferred from homology"/>
<evidence type="ECO:0000256" key="6">
    <source>
        <dbReference type="PIRSR" id="PIRSR000097-3"/>
    </source>
</evidence>
<dbReference type="PANTHER" id="PTHR43827">
    <property type="entry name" value="2,5-DIKETO-D-GLUCONIC ACID REDUCTASE"/>
    <property type="match status" value="1"/>
</dbReference>